<evidence type="ECO:0000313" key="2">
    <source>
        <dbReference type="EMBL" id="AAB19563.1"/>
    </source>
</evidence>
<dbReference type="PIR" id="B31684">
    <property type="entry name" value="B34666"/>
</dbReference>
<proteinExistence type="predicted"/>
<keyword evidence="1" id="KW-0472">Membrane</keyword>
<dbReference type="EMBL" id="S50936">
    <property type="protein sequence ID" value="AAB19563.1"/>
    <property type="molecule type" value="Genomic_RNA"/>
</dbReference>
<feature type="transmembrane region" description="Helical" evidence="1">
    <location>
        <begin position="6"/>
        <end position="32"/>
    </location>
</feature>
<feature type="transmembrane region" description="Helical" evidence="1">
    <location>
        <begin position="68"/>
        <end position="91"/>
    </location>
</feature>
<keyword evidence="1" id="KW-1133">Transmembrane helix</keyword>
<evidence type="ECO:0000256" key="1">
    <source>
        <dbReference type="SAM" id="Phobius"/>
    </source>
</evidence>
<reference evidence="2" key="1">
    <citation type="journal article" date="1990" name="Adv. Exp. Med. Biol.">
        <title>Structure and expression of the bovine coronavirus hemagglutinin protein.</title>
        <authorList>
            <person name="Kienzle T.E."/>
            <person name="Abraham S."/>
            <person name="Hogue B.G."/>
            <person name="Brian D.A."/>
        </authorList>
    </citation>
    <scope>NUCLEOTIDE SEQUENCE</scope>
</reference>
<organism evidence="2">
    <name type="scientific">Bovine coronavirus</name>
    <dbReference type="NCBI Taxonomy" id="11128"/>
    <lineage>
        <taxon>Viruses</taxon>
        <taxon>Riboviria</taxon>
        <taxon>Orthornavirae</taxon>
        <taxon>Pisuviricota</taxon>
        <taxon>Pisoniviricetes</taxon>
        <taxon>Nidovirales</taxon>
        <taxon>Cornidovirineae</taxon>
        <taxon>Coronaviridae</taxon>
        <taxon>Orthocoronavirinae</taxon>
        <taxon>Betacoronavirus</taxon>
        <taxon>Embecovirus</taxon>
        <taxon>Betacoronavirus gravedinis</taxon>
        <taxon>Betacoronavirus 1</taxon>
    </lineage>
</organism>
<feature type="transmembrane region" description="Helical" evidence="1">
    <location>
        <begin position="103"/>
        <end position="125"/>
    </location>
</feature>
<name>Q65ZR2_9BETC</name>
<protein>
    <submittedName>
        <fullName evidence="2">Iorf1 protein protein</fullName>
    </submittedName>
</protein>
<keyword evidence="1" id="KW-0812">Transmembrane</keyword>
<sequence>MEIGFYLVTVVQIVIMLLIPTPVIILIWTLILPCVILVKYHLKLATPFLGVFTLPIFIITQAKVNKLFFMRVLILRLIMPLNAPLLVVMIFGCRIKACFTLRFIRIWLCIAALLLLMYHMFIMALHNLQLFVNLVV</sequence>
<gene>
    <name evidence="2" type="primary">Iorf1 protein</name>
</gene>
<feature type="transmembrane region" description="Helical" evidence="1">
    <location>
        <begin position="44"/>
        <end position="62"/>
    </location>
</feature>
<accession>Q65ZR2</accession>